<feature type="domain" description="CD-NTase-associated protein 15" evidence="2">
    <location>
        <begin position="78"/>
        <end position="191"/>
    </location>
</feature>
<evidence type="ECO:0000259" key="2">
    <source>
        <dbReference type="Pfam" id="PF18153"/>
    </source>
</evidence>
<dbReference type="Pfam" id="PF18153">
    <property type="entry name" value="Cap15_CD_rec"/>
    <property type="match status" value="1"/>
</dbReference>
<proteinExistence type="predicted"/>
<keyword evidence="1" id="KW-0812">Transmembrane</keyword>
<feature type="transmembrane region" description="Helical" evidence="1">
    <location>
        <begin position="48"/>
        <end position="67"/>
    </location>
</feature>
<feature type="transmembrane region" description="Helical" evidence="1">
    <location>
        <begin position="7"/>
        <end position="28"/>
    </location>
</feature>
<keyword evidence="1" id="KW-1133">Transmembrane helix</keyword>
<dbReference type="EMBL" id="NPIM01000138">
    <property type="protein sequence ID" value="RVE12151.1"/>
    <property type="molecule type" value="Genomic_DNA"/>
</dbReference>
<reference evidence="3 4" key="1">
    <citation type="submission" date="2017-08" db="EMBL/GenBank/DDBJ databases">
        <title>Sequencing of Escherichia coli CCPM 6219.</title>
        <authorList>
            <person name="Liu S.-L."/>
            <person name="Zhou Y.-J."/>
            <person name="Zhao M.-F."/>
        </authorList>
    </citation>
    <scope>NUCLEOTIDE SEQUENCE [LARGE SCALE GENOMIC DNA]</scope>
    <source>
        <strain evidence="3 4">CCPM 6219</strain>
    </source>
</reference>
<dbReference type="RefSeq" id="WP_097311033.1">
    <property type="nucleotide sequence ID" value="NZ_JADMML010000030.1"/>
</dbReference>
<evidence type="ECO:0000256" key="1">
    <source>
        <dbReference type="SAM" id="Phobius"/>
    </source>
</evidence>
<name>A0A8B3M0J9_ECOLX</name>
<dbReference type="Proteomes" id="UP000288459">
    <property type="component" value="Unassembled WGS sequence"/>
</dbReference>
<evidence type="ECO:0000313" key="3">
    <source>
        <dbReference type="EMBL" id="RVE12151.1"/>
    </source>
</evidence>
<accession>A0A8B3M0J9</accession>
<organism evidence="3 4">
    <name type="scientific">Escherichia coli</name>
    <dbReference type="NCBI Taxonomy" id="562"/>
    <lineage>
        <taxon>Bacteria</taxon>
        <taxon>Pseudomonadati</taxon>
        <taxon>Pseudomonadota</taxon>
        <taxon>Gammaproteobacteria</taxon>
        <taxon>Enterobacterales</taxon>
        <taxon>Enterobacteriaceae</taxon>
        <taxon>Escherichia</taxon>
    </lineage>
</organism>
<keyword evidence="1" id="KW-0472">Membrane</keyword>
<evidence type="ECO:0000313" key="4">
    <source>
        <dbReference type="Proteomes" id="UP000288459"/>
    </source>
</evidence>
<gene>
    <name evidence="3" type="ORF">CIG67_14315</name>
</gene>
<dbReference type="AlphaFoldDB" id="A0A8B3M0J9"/>
<protein>
    <recommendedName>
        <fullName evidence="2">CD-NTase-associated protein 15 domain-containing protein</fullName>
    </recommendedName>
</protein>
<comment type="caution">
    <text evidence="3">The sequence shown here is derived from an EMBL/GenBank/DDBJ whole genome shotgun (WGS) entry which is preliminary data.</text>
</comment>
<dbReference type="InterPro" id="IPR041208">
    <property type="entry name" value="Cap15"/>
</dbReference>
<sequence length="204" mass="23654">MFRIINFIKLLRISALFTTIVSIFSYQFLHRFWDNDLPLIKVISITPWVSFLIVILLTTATTSRFFWSVLRYFKRDLYPDLNGSWIGEITTEGKIVIQAKATIKQTLIKTEIILHTETSKSETLETTPSIDNGQCKLYYVYRSIPKDPSRQPYTGSTIFDIRTKAAGSSFILELSGSYFTDRKTIGRVRLEQESNNVYKDVSFY</sequence>